<dbReference type="Proteomes" id="UP000076962">
    <property type="component" value="Unassembled WGS sequence"/>
</dbReference>
<name>A0A176S361_9GAMM</name>
<proteinExistence type="predicted"/>
<comment type="caution">
    <text evidence="1">The sequence shown here is derived from an EMBL/GenBank/DDBJ whole genome shotgun (WGS) entry which is preliminary data.</text>
</comment>
<dbReference type="AlphaFoldDB" id="A0A176S361"/>
<keyword evidence="2" id="KW-1185">Reference proteome</keyword>
<sequence>MPESRLCKDPPQYVKRFSIPPPFCHSTQYPCACVAALLKVYLMVFRDLTSFCHLGTLVKLCNNAE</sequence>
<evidence type="ECO:0000313" key="2">
    <source>
        <dbReference type="Proteomes" id="UP000076962"/>
    </source>
</evidence>
<reference evidence="1 2" key="1">
    <citation type="submission" date="2016-05" db="EMBL/GenBank/DDBJ databases">
        <title>Single-cell genome of chain-forming Candidatus Thiomargarita nelsonii and comparison to other large sulfur-oxidizing bacteria.</title>
        <authorList>
            <person name="Winkel M."/>
            <person name="Salman V."/>
            <person name="Woyke T."/>
            <person name="Schulz-Vogt H."/>
            <person name="Richter M."/>
            <person name="Flood B."/>
            <person name="Bailey J."/>
            <person name="Amann R."/>
            <person name="Mussmann M."/>
        </authorList>
    </citation>
    <scope>NUCLEOTIDE SEQUENCE [LARGE SCALE GENOMIC DNA]</scope>
    <source>
        <strain evidence="1 2">THI036</strain>
    </source>
</reference>
<gene>
    <name evidence="1" type="ORF">THIOM_001648</name>
</gene>
<dbReference type="EMBL" id="LUTY01000882">
    <property type="protein sequence ID" value="OAD22542.1"/>
    <property type="molecule type" value="Genomic_DNA"/>
</dbReference>
<organism evidence="1 2">
    <name type="scientific">Candidatus Thiomargarita nelsonii</name>
    <dbReference type="NCBI Taxonomy" id="1003181"/>
    <lineage>
        <taxon>Bacteria</taxon>
        <taxon>Pseudomonadati</taxon>
        <taxon>Pseudomonadota</taxon>
        <taxon>Gammaproteobacteria</taxon>
        <taxon>Thiotrichales</taxon>
        <taxon>Thiotrichaceae</taxon>
        <taxon>Thiomargarita</taxon>
    </lineage>
</organism>
<protein>
    <submittedName>
        <fullName evidence="1">Uncharacterized protein</fullName>
    </submittedName>
</protein>
<evidence type="ECO:0000313" key="1">
    <source>
        <dbReference type="EMBL" id="OAD22542.1"/>
    </source>
</evidence>
<accession>A0A176S361</accession>